<dbReference type="Pfam" id="PF00753">
    <property type="entry name" value="Lactamase_B"/>
    <property type="match status" value="1"/>
</dbReference>
<dbReference type="SUPFAM" id="SSF56281">
    <property type="entry name" value="Metallo-hydrolase/oxidoreductase"/>
    <property type="match status" value="1"/>
</dbReference>
<reference evidence="2 3" key="1">
    <citation type="submission" date="2017-03" db="EMBL/GenBank/DDBJ databases">
        <title>Draft Genome sequence of Marispirochaeta sp. strain JC444.</title>
        <authorList>
            <person name="Shivani Y."/>
            <person name="Subhash Y."/>
            <person name="Sasikala C."/>
            <person name="Ramana C."/>
        </authorList>
    </citation>
    <scope>NUCLEOTIDE SEQUENCE [LARGE SCALE GENOMIC DNA]</scope>
    <source>
        <strain evidence="2 3">JC444</strain>
    </source>
</reference>
<dbReference type="STRING" id="1963862.B4O97_02770"/>
<dbReference type="InterPro" id="IPR001279">
    <property type="entry name" value="Metallo-B-lactamas"/>
</dbReference>
<gene>
    <name evidence="2" type="ORF">B4O97_02770</name>
</gene>
<sequence>MIFENQCPLKKRTKAGGVMPVRITTLVENSQGEHRALKNEHGLSFFIEKDNHSILFDSGQSANFIHNAGQLRLDMTAIDHVVLSHGHYDHSGGLRSLLQVHSGFELTLGQGFFDEKYAFYNGSYEFIGNNFNEAFLRDSGVSYAFVDSPITEIVEGVWVITGFDRRHMDEVISPRFVLRKSDGFDPDQFSDEVLVAVDSPRGIIILLGCSHPGMKNMIDTVRSLLNRPVYAVLGGTHLVEASRESLEKSISYLADDSFKVLGVSHCTGEKAMDILRASNCRYFHNRTGSSLYVE</sequence>
<organism evidence="2 3">
    <name type="scientific">Marispirochaeta aestuarii</name>
    <dbReference type="NCBI Taxonomy" id="1963862"/>
    <lineage>
        <taxon>Bacteria</taxon>
        <taxon>Pseudomonadati</taxon>
        <taxon>Spirochaetota</taxon>
        <taxon>Spirochaetia</taxon>
        <taxon>Spirochaetales</taxon>
        <taxon>Spirochaetaceae</taxon>
        <taxon>Marispirochaeta</taxon>
    </lineage>
</organism>
<dbReference type="PANTHER" id="PTHR13754">
    <property type="entry name" value="METALLO-BETA-LACTAMASE SUPERFAMILY PROTEIN"/>
    <property type="match status" value="1"/>
</dbReference>
<accession>A0A1Y1S2C6</accession>
<dbReference type="CDD" id="cd07713">
    <property type="entry name" value="DHPS-like_MBL-fold"/>
    <property type="match status" value="1"/>
</dbReference>
<dbReference type="InterPro" id="IPR041712">
    <property type="entry name" value="DHPS-like_MBL-fold"/>
</dbReference>
<evidence type="ECO:0000259" key="1">
    <source>
        <dbReference type="Pfam" id="PF00753"/>
    </source>
</evidence>
<proteinExistence type="predicted"/>
<dbReference type="PANTHER" id="PTHR13754:SF13">
    <property type="entry name" value="METALLO-BETA-LACTAMASE SUPERFAMILY PROTEIN (AFU_ORTHOLOGUE AFUA_3G07630)"/>
    <property type="match status" value="1"/>
</dbReference>
<dbReference type="InterPro" id="IPR052926">
    <property type="entry name" value="Metallo-beta-lactamase_dom"/>
</dbReference>
<dbReference type="Proteomes" id="UP000192343">
    <property type="component" value="Unassembled WGS sequence"/>
</dbReference>
<feature type="domain" description="Metallo-beta-lactamase" evidence="1">
    <location>
        <begin position="42"/>
        <end position="100"/>
    </location>
</feature>
<dbReference type="GO" id="GO:0016740">
    <property type="term" value="F:transferase activity"/>
    <property type="evidence" value="ECO:0007669"/>
    <property type="project" value="TreeGrafter"/>
</dbReference>
<keyword evidence="3" id="KW-1185">Reference proteome</keyword>
<protein>
    <recommendedName>
        <fullName evidence="1">Metallo-beta-lactamase domain-containing protein</fullName>
    </recommendedName>
</protein>
<dbReference type="InterPro" id="IPR036866">
    <property type="entry name" value="RibonucZ/Hydroxyglut_hydro"/>
</dbReference>
<evidence type="ECO:0000313" key="3">
    <source>
        <dbReference type="Proteomes" id="UP000192343"/>
    </source>
</evidence>
<dbReference type="AlphaFoldDB" id="A0A1Y1S2C6"/>
<dbReference type="EMBL" id="MWQY01000002">
    <property type="protein sequence ID" value="ORC37937.1"/>
    <property type="molecule type" value="Genomic_DNA"/>
</dbReference>
<dbReference type="Gene3D" id="3.60.15.10">
    <property type="entry name" value="Ribonuclease Z/Hydroxyacylglutathione hydrolase-like"/>
    <property type="match status" value="1"/>
</dbReference>
<comment type="caution">
    <text evidence="2">The sequence shown here is derived from an EMBL/GenBank/DDBJ whole genome shotgun (WGS) entry which is preliminary data.</text>
</comment>
<evidence type="ECO:0000313" key="2">
    <source>
        <dbReference type="EMBL" id="ORC37937.1"/>
    </source>
</evidence>
<name>A0A1Y1S2C6_9SPIO</name>